<dbReference type="Pfam" id="PF00355">
    <property type="entry name" value="Rieske"/>
    <property type="match status" value="1"/>
</dbReference>
<evidence type="ECO:0000256" key="10">
    <source>
        <dbReference type="ARBA" id="ARBA00023004"/>
    </source>
</evidence>
<evidence type="ECO:0000256" key="13">
    <source>
        <dbReference type="ARBA" id="ARBA00023221"/>
    </source>
</evidence>
<reference evidence="22" key="3">
    <citation type="submission" date="2020-02" db="EMBL/GenBank/DDBJ databases">
        <authorList>
            <person name="Matsumoto Y."/>
            <person name="Motooka D."/>
            <person name="Nakamura S."/>
        </authorList>
    </citation>
    <scope>NUCLEOTIDE SEQUENCE</scope>
    <source>
        <strain evidence="22">JCM 13016</strain>
    </source>
</reference>
<evidence type="ECO:0000256" key="17">
    <source>
        <dbReference type="ARBA" id="ARBA00030944"/>
    </source>
</evidence>
<dbReference type="Gene3D" id="2.102.10.10">
    <property type="entry name" value="Rieske [2Fe-2S] iron-sulphur domain"/>
    <property type="match status" value="1"/>
</dbReference>
<evidence type="ECO:0000256" key="3">
    <source>
        <dbReference type="ARBA" id="ARBA00004972"/>
    </source>
</evidence>
<keyword evidence="12" id="KW-0472">Membrane</keyword>
<dbReference type="GO" id="GO:0170056">
    <property type="term" value="F:cholesterol 7-desaturase [NAD(P)H] activity"/>
    <property type="evidence" value="ECO:0007669"/>
    <property type="project" value="UniProtKB-EC"/>
</dbReference>
<sequence>MPEALPMPSGWFAIGLSSDFACGEAKPARWFDQDLVVFRAQDGTLAALDAYCPHLGAHLGYGGTVSDGAVTCPFHGWRWAADGSCRSVPYGNRVAPKMRIRSVPVAEQDGVVLLWRGPGAPTWQMPRFDEHRWTAPVVMRRTIRSHPQEILENTADLAHFRFVHLTHMMEPTTEVRAKGNVFELSVESAPEAVEPAVRLEDEVLVAGAVFCHGPGMAGATIAAKEVPIHALQRLYATPIGNGEINLLGVVNIRIDDECDEPTAASLMDVLSSAVIENWDRDIVIWEKKRHLRQPALNPKERVIWTFRRWYARYYDNELPAPSNEALAQVAPA</sequence>
<evidence type="ECO:0000256" key="2">
    <source>
        <dbReference type="ARBA" id="ARBA00004370"/>
    </source>
</evidence>
<keyword evidence="10" id="KW-0408">Iron</keyword>
<comment type="subcellular location">
    <subcellularLocation>
        <location evidence="2">Membrane</location>
    </subcellularLocation>
</comment>
<dbReference type="InterPro" id="IPR036922">
    <property type="entry name" value="Rieske_2Fe-2S_sf"/>
</dbReference>
<dbReference type="Pfam" id="PF19298">
    <property type="entry name" value="KshA_C"/>
    <property type="match status" value="1"/>
</dbReference>
<evidence type="ECO:0000256" key="16">
    <source>
        <dbReference type="ARBA" id="ARBA00026095"/>
    </source>
</evidence>
<keyword evidence="4" id="KW-0812">Transmembrane</keyword>
<comment type="pathway">
    <text evidence="3">Hormone biosynthesis.</text>
</comment>
<keyword evidence="5" id="KW-0001">2Fe-2S</keyword>
<gene>
    <name evidence="23" type="ORF">AWC23_09380</name>
    <name evidence="22" type="ORF">MSAS_51690</name>
</gene>
<evidence type="ECO:0000256" key="1">
    <source>
        <dbReference type="ARBA" id="ARBA00001962"/>
    </source>
</evidence>
<comment type="cofactor">
    <cofactor evidence="1">
        <name>Fe cation</name>
        <dbReference type="ChEBI" id="CHEBI:24875"/>
    </cofactor>
</comment>
<evidence type="ECO:0000256" key="15">
    <source>
        <dbReference type="ARBA" id="ARBA00025729"/>
    </source>
</evidence>
<evidence type="ECO:0000259" key="21">
    <source>
        <dbReference type="PROSITE" id="PS51296"/>
    </source>
</evidence>
<evidence type="ECO:0000313" key="24">
    <source>
        <dbReference type="Proteomes" id="UP000193387"/>
    </source>
</evidence>
<dbReference type="GO" id="GO:0004497">
    <property type="term" value="F:monooxygenase activity"/>
    <property type="evidence" value="ECO:0007669"/>
    <property type="project" value="UniProtKB-ARBA"/>
</dbReference>
<evidence type="ECO:0000256" key="14">
    <source>
        <dbReference type="ARBA" id="ARBA00025712"/>
    </source>
</evidence>
<proteinExistence type="inferred from homology"/>
<accession>A0A1X2C9S5</accession>
<dbReference type="InterPro" id="IPR017941">
    <property type="entry name" value="Rieske_2Fe-2S"/>
</dbReference>
<feature type="domain" description="Rieske" evidence="21">
    <location>
        <begin position="11"/>
        <end position="114"/>
    </location>
</feature>
<evidence type="ECO:0000256" key="8">
    <source>
        <dbReference type="ARBA" id="ARBA00022989"/>
    </source>
</evidence>
<comment type="catalytic activity">
    <reaction evidence="20">
        <text>cholesterol + NADPH + O2 + H(+) = 7-dehydrocholesterol + NADP(+) + 2 H2O</text>
        <dbReference type="Rhea" id="RHEA:45024"/>
        <dbReference type="ChEBI" id="CHEBI:15377"/>
        <dbReference type="ChEBI" id="CHEBI:15378"/>
        <dbReference type="ChEBI" id="CHEBI:15379"/>
        <dbReference type="ChEBI" id="CHEBI:16113"/>
        <dbReference type="ChEBI" id="CHEBI:17759"/>
        <dbReference type="ChEBI" id="CHEBI:57783"/>
        <dbReference type="ChEBI" id="CHEBI:58349"/>
        <dbReference type="EC" id="1.14.19.21"/>
    </reaction>
    <physiologicalReaction direction="left-to-right" evidence="20">
        <dbReference type="Rhea" id="RHEA:45025"/>
    </physiologicalReaction>
</comment>
<evidence type="ECO:0000256" key="7">
    <source>
        <dbReference type="ARBA" id="ARBA00022963"/>
    </source>
</evidence>
<organism evidence="22">
    <name type="scientific">Mycobacterium saskatchewanense</name>
    <dbReference type="NCBI Taxonomy" id="220927"/>
    <lineage>
        <taxon>Bacteria</taxon>
        <taxon>Bacillati</taxon>
        <taxon>Actinomycetota</taxon>
        <taxon>Actinomycetes</taxon>
        <taxon>Mycobacteriales</taxon>
        <taxon>Mycobacteriaceae</taxon>
        <taxon>Mycobacterium</taxon>
        <taxon>Mycobacterium simiae complex</taxon>
    </lineage>
</organism>
<dbReference type="InterPro" id="IPR050584">
    <property type="entry name" value="Cholesterol_7-desaturase"/>
</dbReference>
<dbReference type="PANTHER" id="PTHR21266:SF32">
    <property type="entry name" value="CHOLESTEROL 7-DESATURASE NVD"/>
    <property type="match status" value="1"/>
</dbReference>
<keyword evidence="11" id="KW-0411">Iron-sulfur</keyword>
<dbReference type="KEGG" id="msak:MSAS_51690"/>
<evidence type="ECO:0000256" key="5">
    <source>
        <dbReference type="ARBA" id="ARBA00022714"/>
    </source>
</evidence>
<reference evidence="23 24" key="1">
    <citation type="submission" date="2016-01" db="EMBL/GenBank/DDBJ databases">
        <title>The new phylogeny of the genus Mycobacterium.</title>
        <authorList>
            <person name="Tarcisio F."/>
            <person name="Conor M."/>
            <person name="Antonella G."/>
            <person name="Elisabetta G."/>
            <person name="Giulia F.S."/>
            <person name="Sara T."/>
            <person name="Anna F."/>
            <person name="Clotilde B."/>
            <person name="Roberto B."/>
            <person name="Veronica D.S."/>
            <person name="Fabio R."/>
            <person name="Monica P."/>
            <person name="Olivier J."/>
            <person name="Enrico T."/>
            <person name="Nicola S."/>
        </authorList>
    </citation>
    <scope>NUCLEOTIDE SEQUENCE [LARGE SCALE GENOMIC DNA]</scope>
    <source>
        <strain evidence="23 24">DSM 44616</strain>
    </source>
</reference>
<name>A0A1X2C9S5_9MYCO</name>
<dbReference type="GO" id="GO:0016020">
    <property type="term" value="C:membrane"/>
    <property type="evidence" value="ECO:0007669"/>
    <property type="project" value="UniProtKB-SubCell"/>
</dbReference>
<comment type="pathway">
    <text evidence="14">Steroid hormone biosynthesis; dafachronic acid biosynthesis.</text>
</comment>
<dbReference type="InterPro" id="IPR045605">
    <property type="entry name" value="KshA-like_C"/>
</dbReference>
<keyword evidence="24" id="KW-1185">Reference proteome</keyword>
<evidence type="ECO:0000313" key="22">
    <source>
        <dbReference type="EMBL" id="BBX65995.1"/>
    </source>
</evidence>
<keyword evidence="13" id="KW-0753">Steroid metabolism</keyword>
<evidence type="ECO:0000256" key="6">
    <source>
        <dbReference type="ARBA" id="ARBA00022723"/>
    </source>
</evidence>
<evidence type="ECO:0000313" key="23">
    <source>
        <dbReference type="EMBL" id="ORW72652.1"/>
    </source>
</evidence>
<dbReference type="Proteomes" id="UP000193387">
    <property type="component" value="Unassembled WGS sequence"/>
</dbReference>
<comment type="catalytic activity">
    <reaction evidence="19">
        <text>cholesterol + NADH + O2 + H(+) = 7-dehydrocholesterol + NAD(+) + 2 H2O</text>
        <dbReference type="Rhea" id="RHEA:51644"/>
        <dbReference type="ChEBI" id="CHEBI:15377"/>
        <dbReference type="ChEBI" id="CHEBI:15378"/>
        <dbReference type="ChEBI" id="CHEBI:15379"/>
        <dbReference type="ChEBI" id="CHEBI:16113"/>
        <dbReference type="ChEBI" id="CHEBI:17759"/>
        <dbReference type="ChEBI" id="CHEBI:57540"/>
        <dbReference type="ChEBI" id="CHEBI:57945"/>
        <dbReference type="EC" id="1.14.19.21"/>
    </reaction>
    <physiologicalReaction direction="left-to-right" evidence="19">
        <dbReference type="Rhea" id="RHEA:51645"/>
    </physiologicalReaction>
</comment>
<dbReference type="SUPFAM" id="SSF55961">
    <property type="entry name" value="Bet v1-like"/>
    <property type="match status" value="1"/>
</dbReference>
<dbReference type="PANTHER" id="PTHR21266">
    <property type="entry name" value="IRON-SULFUR DOMAIN CONTAINING PROTEIN"/>
    <property type="match status" value="1"/>
</dbReference>
<dbReference type="AlphaFoldDB" id="A0A1X2C9S5"/>
<dbReference type="OrthoDB" id="5243643at2"/>
<evidence type="ECO:0000256" key="18">
    <source>
        <dbReference type="ARBA" id="ARBA00046982"/>
    </source>
</evidence>
<dbReference type="EMBL" id="AP022573">
    <property type="protein sequence ID" value="BBX65995.1"/>
    <property type="molecule type" value="Genomic_DNA"/>
</dbReference>
<dbReference type="PROSITE" id="PS51296">
    <property type="entry name" value="RIESKE"/>
    <property type="match status" value="1"/>
</dbReference>
<dbReference type="Gene3D" id="3.90.380.10">
    <property type="entry name" value="Naphthalene 1,2-dioxygenase Alpha Subunit, Chain A, domain 1"/>
    <property type="match status" value="1"/>
</dbReference>
<dbReference type="GO" id="GO:0016042">
    <property type="term" value="P:lipid catabolic process"/>
    <property type="evidence" value="ECO:0007669"/>
    <property type="project" value="UniProtKB-KW"/>
</dbReference>
<evidence type="ECO:0000256" key="20">
    <source>
        <dbReference type="ARBA" id="ARBA00049548"/>
    </source>
</evidence>
<evidence type="ECO:0000256" key="19">
    <source>
        <dbReference type="ARBA" id="ARBA00047853"/>
    </source>
</evidence>
<keyword evidence="9" id="KW-0560">Oxidoreductase</keyword>
<keyword evidence="13" id="KW-0443">Lipid metabolism</keyword>
<protein>
    <recommendedName>
        <fullName evidence="16">cholesterol 7-desaturase</fullName>
        <ecNumber evidence="16">1.14.19.21</ecNumber>
    </recommendedName>
    <alternativeName>
        <fullName evidence="17">Rieske-type oxygenase</fullName>
    </alternativeName>
</protein>
<dbReference type="SUPFAM" id="SSF50022">
    <property type="entry name" value="ISP domain"/>
    <property type="match status" value="1"/>
</dbReference>
<reference evidence="22" key="2">
    <citation type="journal article" date="2019" name="Emerg. Microbes Infect.">
        <title>Comprehensive subspecies identification of 175 nontuberculous mycobacteria species based on 7547 genomic profiles.</title>
        <authorList>
            <person name="Matsumoto Y."/>
            <person name="Kinjo T."/>
            <person name="Motooka D."/>
            <person name="Nabeya D."/>
            <person name="Jung N."/>
            <person name="Uechi K."/>
            <person name="Horii T."/>
            <person name="Iida T."/>
            <person name="Fujita J."/>
            <person name="Nakamura S."/>
        </authorList>
    </citation>
    <scope>NUCLEOTIDE SEQUENCE [LARGE SCALE GENOMIC DNA]</scope>
    <source>
        <strain evidence="22">JCM 13016</strain>
    </source>
</reference>
<keyword evidence="6" id="KW-0479">Metal-binding</keyword>
<dbReference type="EMBL" id="LQPR01000022">
    <property type="protein sequence ID" value="ORW72652.1"/>
    <property type="molecule type" value="Genomic_DNA"/>
</dbReference>
<dbReference type="GO" id="GO:0051537">
    <property type="term" value="F:2 iron, 2 sulfur cluster binding"/>
    <property type="evidence" value="ECO:0007669"/>
    <property type="project" value="UniProtKB-KW"/>
</dbReference>
<keyword evidence="8" id="KW-1133">Transmembrane helix</keyword>
<comment type="similarity">
    <text evidence="15">Belongs to the cholesterol 7-desaturase family.</text>
</comment>
<evidence type="ECO:0000256" key="11">
    <source>
        <dbReference type="ARBA" id="ARBA00023014"/>
    </source>
</evidence>
<dbReference type="GO" id="GO:0008203">
    <property type="term" value="P:cholesterol metabolic process"/>
    <property type="evidence" value="ECO:0007669"/>
    <property type="project" value="InterPro"/>
</dbReference>
<dbReference type="STRING" id="220927.AWC23_09380"/>
<dbReference type="RefSeq" id="WP_085255063.1">
    <property type="nucleotide sequence ID" value="NZ_AP022573.1"/>
</dbReference>
<dbReference type="EC" id="1.14.19.21" evidence="16"/>
<dbReference type="GO" id="GO:0046872">
    <property type="term" value="F:metal ion binding"/>
    <property type="evidence" value="ECO:0007669"/>
    <property type="project" value="UniProtKB-KW"/>
</dbReference>
<evidence type="ECO:0000256" key="9">
    <source>
        <dbReference type="ARBA" id="ARBA00023002"/>
    </source>
</evidence>
<dbReference type="GO" id="GO:0005737">
    <property type="term" value="C:cytoplasm"/>
    <property type="evidence" value="ECO:0007669"/>
    <property type="project" value="TreeGrafter"/>
</dbReference>
<comment type="subunit">
    <text evidence="18">Homotrimer. The two-component system 3-ketosteroid-9-alpha-monooxygenase is composed of an oxygenase component KshA and a reductase component KshB.</text>
</comment>
<keyword evidence="7" id="KW-0442">Lipid degradation</keyword>
<evidence type="ECO:0000256" key="12">
    <source>
        <dbReference type="ARBA" id="ARBA00023136"/>
    </source>
</evidence>
<evidence type="ECO:0000256" key="4">
    <source>
        <dbReference type="ARBA" id="ARBA00022692"/>
    </source>
</evidence>